<accession>A0A4Q7P710</accession>
<keyword evidence="5" id="KW-1133">Transmembrane helix</keyword>
<feature type="compositionally biased region" description="Acidic residues" evidence="4">
    <location>
        <begin position="1342"/>
        <end position="1396"/>
    </location>
</feature>
<dbReference type="Gene3D" id="2.160.20.10">
    <property type="entry name" value="Single-stranded right-handed beta-helix, Pectin lyase-like"/>
    <property type="match status" value="1"/>
</dbReference>
<dbReference type="GO" id="GO:0005576">
    <property type="term" value="C:extracellular region"/>
    <property type="evidence" value="ECO:0007669"/>
    <property type="project" value="UniProtKB-SubCell"/>
</dbReference>
<keyword evidence="5" id="KW-0812">Transmembrane</keyword>
<comment type="subcellular location">
    <subcellularLocation>
        <location evidence="1">Secreted</location>
    </subcellularLocation>
</comment>
<evidence type="ECO:0000259" key="7">
    <source>
        <dbReference type="Pfam" id="PF07532"/>
    </source>
</evidence>
<dbReference type="Pfam" id="PF24517">
    <property type="entry name" value="CBM96"/>
    <property type="match status" value="3"/>
</dbReference>
<feature type="domain" description="Carbohydrate-binding module family 96" evidence="8">
    <location>
        <begin position="279"/>
        <end position="432"/>
    </location>
</feature>
<evidence type="ECO:0000259" key="8">
    <source>
        <dbReference type="Pfam" id="PF24517"/>
    </source>
</evidence>
<feature type="signal peptide" evidence="6">
    <location>
        <begin position="1"/>
        <end position="28"/>
    </location>
</feature>
<keyword evidence="10" id="KW-1185">Reference proteome</keyword>
<dbReference type="SMART" id="SM00710">
    <property type="entry name" value="PbH1"/>
    <property type="match status" value="6"/>
</dbReference>
<feature type="compositionally biased region" description="Polar residues" evidence="4">
    <location>
        <begin position="37"/>
        <end position="54"/>
    </location>
</feature>
<feature type="domain" description="Carbohydrate-binding module family 96" evidence="8">
    <location>
        <begin position="481"/>
        <end position="641"/>
    </location>
</feature>
<keyword evidence="3 6" id="KW-0732">Signal</keyword>
<dbReference type="InterPro" id="IPR059226">
    <property type="entry name" value="Choice_anch_Q_dom"/>
</dbReference>
<feature type="region of interest" description="Disordered" evidence="4">
    <location>
        <begin position="34"/>
        <end position="54"/>
    </location>
</feature>
<proteinExistence type="predicted"/>
<feature type="transmembrane region" description="Helical" evidence="5">
    <location>
        <begin position="1409"/>
        <end position="1428"/>
    </location>
</feature>
<dbReference type="InterPro" id="IPR011081">
    <property type="entry name" value="Big_4"/>
</dbReference>
<feature type="domain" description="Bacterial Ig-like" evidence="7">
    <location>
        <begin position="657"/>
        <end position="710"/>
    </location>
</feature>
<dbReference type="Gene3D" id="1.20.1270.90">
    <property type="entry name" value="AF1782-like"/>
    <property type="match status" value="1"/>
</dbReference>
<dbReference type="Proteomes" id="UP000292927">
    <property type="component" value="Unassembled WGS sequence"/>
</dbReference>
<evidence type="ECO:0000313" key="10">
    <source>
        <dbReference type="Proteomes" id="UP000292927"/>
    </source>
</evidence>
<organism evidence="9 10">
    <name type="scientific">Cuneatibacter caecimuris</name>
    <dbReference type="NCBI Taxonomy" id="1796618"/>
    <lineage>
        <taxon>Bacteria</taxon>
        <taxon>Bacillati</taxon>
        <taxon>Bacillota</taxon>
        <taxon>Clostridia</taxon>
        <taxon>Lachnospirales</taxon>
        <taxon>Lachnospiraceae</taxon>
        <taxon>Cuneatibacter</taxon>
    </lineage>
</organism>
<protein>
    <submittedName>
        <fullName evidence="9">Ig-like protein group 4</fullName>
    </submittedName>
</protein>
<keyword evidence="2" id="KW-0964">Secreted</keyword>
<evidence type="ECO:0000256" key="6">
    <source>
        <dbReference type="SAM" id="SignalP"/>
    </source>
</evidence>
<dbReference type="InterPro" id="IPR055372">
    <property type="entry name" value="CBM96"/>
</dbReference>
<dbReference type="Pfam" id="PF07532">
    <property type="entry name" value="Big_4"/>
    <property type="match status" value="1"/>
</dbReference>
<feature type="chain" id="PRO_5020914857" evidence="6">
    <location>
        <begin position="29"/>
        <end position="1436"/>
    </location>
</feature>
<dbReference type="NCBIfam" id="NF033679">
    <property type="entry name" value="DNRLRE_dom"/>
    <property type="match status" value="2"/>
</dbReference>
<dbReference type="SUPFAM" id="SSF51126">
    <property type="entry name" value="Pectin lyase-like"/>
    <property type="match status" value="1"/>
</dbReference>
<name>A0A4Q7P710_9FIRM</name>
<reference evidence="9 10" key="1">
    <citation type="submission" date="2019-02" db="EMBL/GenBank/DDBJ databases">
        <title>Genomic Encyclopedia of Type Strains, Phase IV (KMG-IV): sequencing the most valuable type-strain genomes for metagenomic binning, comparative biology and taxonomic classification.</title>
        <authorList>
            <person name="Goeker M."/>
        </authorList>
    </citation>
    <scope>NUCLEOTIDE SEQUENCE [LARGE SCALE GENOMIC DNA]</scope>
    <source>
        <strain evidence="9 10">DSM 29486</strain>
    </source>
</reference>
<gene>
    <name evidence="9" type="ORF">EV209_2335</name>
</gene>
<evidence type="ECO:0000313" key="9">
    <source>
        <dbReference type="EMBL" id="RZS94492.1"/>
    </source>
</evidence>
<evidence type="ECO:0000256" key="2">
    <source>
        <dbReference type="ARBA" id="ARBA00022525"/>
    </source>
</evidence>
<dbReference type="InterPro" id="IPR011050">
    <property type="entry name" value="Pectin_lyase_fold/virulence"/>
</dbReference>
<dbReference type="EMBL" id="SGXF01000004">
    <property type="protein sequence ID" value="RZS94492.1"/>
    <property type="molecule type" value="Genomic_DNA"/>
</dbReference>
<feature type="domain" description="Carbohydrate-binding module family 96" evidence="8">
    <location>
        <begin position="104"/>
        <end position="248"/>
    </location>
</feature>
<dbReference type="RefSeq" id="WP_130435601.1">
    <property type="nucleotide sequence ID" value="NZ_SGXF01000004.1"/>
</dbReference>
<dbReference type="InterPro" id="IPR012334">
    <property type="entry name" value="Pectin_lyas_fold"/>
</dbReference>
<comment type="caution">
    <text evidence="9">The sequence shown here is derived from an EMBL/GenBank/DDBJ whole genome shotgun (WGS) entry which is preliminary data.</text>
</comment>
<evidence type="ECO:0000256" key="1">
    <source>
        <dbReference type="ARBA" id="ARBA00004613"/>
    </source>
</evidence>
<dbReference type="NCBIfam" id="NF041518">
    <property type="entry name" value="choice_anch_Q"/>
    <property type="match status" value="1"/>
</dbReference>
<feature type="region of interest" description="Disordered" evidence="4">
    <location>
        <begin position="1340"/>
        <end position="1406"/>
    </location>
</feature>
<dbReference type="InterPro" id="IPR006626">
    <property type="entry name" value="PbH1"/>
</dbReference>
<dbReference type="OrthoDB" id="3333873at2"/>
<evidence type="ECO:0000256" key="3">
    <source>
        <dbReference type="ARBA" id="ARBA00022729"/>
    </source>
</evidence>
<evidence type="ECO:0000256" key="4">
    <source>
        <dbReference type="SAM" id="MobiDB-lite"/>
    </source>
</evidence>
<sequence length="1436" mass="155776">MKRGKSRRMLSVILAVMLILSMAFQSFAAGAEDQARESGSSAEQGAEQPEQSQFETGMPEILPESTAQAGAPEPAAIETGLNGVQQNLPEVLTDNSAQMVLTPVADDYAQDNNGSRDASQLRLKNYPADPGFHRIVYIKYDVSEVAAKTGTDNPDGTLRLYIKGMNSDKQTWFNVYAADSNDWTEGGTMKWEDKPAGKTLLAQKVVADGRTSVPQYIDIPLKNVLAHADAGGLITFQIIIEENPEGNGAGAGSNSGMDFYSKDYGDGSKAPVMIWEKQQPSAESYVELNPQADDYAQDNDGARDASQLRLKNYPADSGFHRIIYMKYDVSEVAARTGQENPDGTLRLYIKDMNSNKLTWFNVYAADSNGWTEGGTMKWADKPAGKTLLARKVVVDGTAGIPEYVDIPLSNILSNADENGLITFQLIIEENPEGDGAGAGSNSGMDFYSKDYADGSKVPVLFWGTKDDPEPEPGPDPEEDKDKFTAVADAFIRGNGDHDGTGPVMTVKKDSEAYSRNGLVRFTVPDDFDITQFNNITLDFFIASTNDSHSRTVLVYAVDNNWNEADVTWETAPVLLQETPVATFEVLKADAGTYVQADVTEYVMGEIAKGNRTFSFKLAGQDVDSKGDFNIATKEADTGHPKIAFHTLTVKEVENPVVDVVLGKTPELPATVDVLLYSGETVKSPVVWDSYQPELLDELGSFTVKGSVPEYGKEAVLTVNVVLPEGYTGISYYVDPNGSDSAEGTSPETAWKSLDKVNATRFLPGDKILLKAGGVWNGQLWPKGSGQEGMPILIAGYGTGAKPVINGNGTGASFTEADNRDASMQYFTGAVQLMNQSYWEIDGLEVTNNDEIYSSNRSGILVYNDGSKGDQTHIQIRNCYVHNCYPTSASEYSGSHKMTGGIIVLGFARNNTGVYSGGRLQLGAIYTTKPAIHDVLIENNTVKDVAKEGIRNKSTGFTSSGGETYPTVSNNVVFRNNYLENIYGDAIVISEVNSGGLVENNIIDTHTQTHAANYAGCWVHYSKDVVFQYNEVFNGKDAYNDGEAFDVDNQCYNTVYQYNYSHDNFGGFLLTMGPQYDSVIRYNVSANDGYGVSRGTGKQQQIFFYWQTAAAGNSLIPEIYNNTIYVGEGVTTELFCGDSGALGADFRNNIVYVEGTLSKLSQKGFRSDCIVENNCLYPLDAFTTAGGWTEGQLTEGNNIFVNPELEAPAQQIAASSQTPSIDGLRQKLSGFRLTEGSPCIDAGQDIVGAPAQDILGNEMIDGRDIGAVEYQKPADTKALEAYVNKVKDTDLSGFTEESVQKYEEALEKAVTLLERTDLTKNDQDLIDDVLAILEAAYEGLDLIPEETTTEAETPSESESTTEGETPSESESTTEGETSSEDESTTEAETPSESESTTENETPPTGDHTSIWFYLMLLAVGCAGAGAAAVSQFRKRTR</sequence>
<evidence type="ECO:0000256" key="5">
    <source>
        <dbReference type="SAM" id="Phobius"/>
    </source>
</evidence>
<keyword evidence="5" id="KW-0472">Membrane</keyword>